<evidence type="ECO:0000256" key="9">
    <source>
        <dbReference type="ARBA" id="ARBA00023242"/>
    </source>
</evidence>
<evidence type="ECO:0000256" key="6">
    <source>
        <dbReference type="ARBA" id="ARBA00022794"/>
    </source>
</evidence>
<feature type="region of interest" description="Disordered" evidence="13">
    <location>
        <begin position="1"/>
        <end position="59"/>
    </location>
</feature>
<dbReference type="SMART" id="SM00394">
    <property type="entry name" value="RIIa"/>
    <property type="match status" value="1"/>
</dbReference>
<dbReference type="InterPro" id="IPR011029">
    <property type="entry name" value="DEATH-like_dom_sf"/>
</dbReference>
<keyword evidence="4" id="KW-1003">Cell membrane</keyword>
<evidence type="ECO:0000256" key="5">
    <source>
        <dbReference type="ARBA" id="ARBA00022490"/>
    </source>
</evidence>
<evidence type="ECO:0000256" key="12">
    <source>
        <dbReference type="ARBA" id="ARBA00039249"/>
    </source>
</evidence>
<dbReference type="Pfam" id="PF02197">
    <property type="entry name" value="RIIa"/>
    <property type="match status" value="1"/>
</dbReference>
<dbReference type="Gene3D" id="1.10.533.10">
    <property type="entry name" value="Death Domain, Fas"/>
    <property type="match status" value="1"/>
</dbReference>
<proteinExistence type="inferred from homology"/>
<dbReference type="STRING" id="33528.ENSGAFP00000017778"/>
<gene>
    <name evidence="15" type="ORF">CCH79_00011374</name>
</gene>
<evidence type="ECO:0000256" key="2">
    <source>
        <dbReference type="ARBA" id="ARBA00004236"/>
    </source>
</evidence>
<evidence type="ECO:0000313" key="15">
    <source>
        <dbReference type="EMBL" id="PWA17479.1"/>
    </source>
</evidence>
<dbReference type="PANTHER" id="PTHR15505">
    <property type="entry name" value="RIIA DOMAIN-CONTAINING PROTEIN 1"/>
    <property type="match status" value="1"/>
</dbReference>
<keyword evidence="7" id="KW-0472">Membrane</keyword>
<dbReference type="InterPro" id="IPR047501">
    <property type="entry name" value="DD_CATIP"/>
</dbReference>
<dbReference type="InterPro" id="IPR003117">
    <property type="entry name" value="cAMP_dep_PK_reg_su_I/II_a/b"/>
</dbReference>
<evidence type="ECO:0000313" key="16">
    <source>
        <dbReference type="Proteomes" id="UP000250572"/>
    </source>
</evidence>
<dbReference type="SUPFAM" id="SSF47391">
    <property type="entry name" value="Dimerization-anchoring domain of cAMP-dependent PK regulatory subunit"/>
    <property type="match status" value="1"/>
</dbReference>
<dbReference type="GO" id="GO:0005634">
    <property type="term" value="C:nucleus"/>
    <property type="evidence" value="ECO:0007669"/>
    <property type="project" value="UniProtKB-SubCell"/>
</dbReference>
<dbReference type="Pfam" id="PF01335">
    <property type="entry name" value="DED"/>
    <property type="match status" value="1"/>
</dbReference>
<dbReference type="InterPro" id="IPR001875">
    <property type="entry name" value="DED_dom"/>
</dbReference>
<protein>
    <recommendedName>
        <fullName evidence="12">Ciliogenesis-associated TTC17-interacting protein</fullName>
    </recommendedName>
</protein>
<dbReference type="EMBL" id="NHOQ01002364">
    <property type="protein sequence ID" value="PWA17479.1"/>
    <property type="molecule type" value="Genomic_DNA"/>
</dbReference>
<comment type="caution">
    <text evidence="15">The sequence shown here is derived from an EMBL/GenBank/DDBJ whole genome shotgun (WGS) entry which is preliminary data.</text>
</comment>
<feature type="region of interest" description="Disordered" evidence="13">
    <location>
        <begin position="78"/>
        <end position="143"/>
    </location>
</feature>
<organism evidence="15 16">
    <name type="scientific">Gambusia affinis</name>
    <name type="common">Western mosquitofish</name>
    <name type="synonym">Heterandria affinis</name>
    <dbReference type="NCBI Taxonomy" id="33528"/>
    <lineage>
        <taxon>Eukaryota</taxon>
        <taxon>Metazoa</taxon>
        <taxon>Chordata</taxon>
        <taxon>Craniata</taxon>
        <taxon>Vertebrata</taxon>
        <taxon>Euteleostomi</taxon>
        <taxon>Actinopterygii</taxon>
        <taxon>Neopterygii</taxon>
        <taxon>Teleostei</taxon>
        <taxon>Neoteleostei</taxon>
        <taxon>Acanthomorphata</taxon>
        <taxon>Ovalentaria</taxon>
        <taxon>Atherinomorphae</taxon>
        <taxon>Cyprinodontiformes</taxon>
        <taxon>Poeciliidae</taxon>
        <taxon>Poeciliinae</taxon>
        <taxon>Gambusia</taxon>
    </lineage>
</organism>
<comment type="subcellular location">
    <subcellularLocation>
        <location evidence="2">Cell membrane</location>
    </subcellularLocation>
    <subcellularLocation>
        <location evidence="3">Cytoplasm</location>
        <location evidence="3">Cytoskeleton</location>
    </subcellularLocation>
    <subcellularLocation>
        <location evidence="1">Nucleus</location>
    </subcellularLocation>
</comment>
<evidence type="ECO:0000256" key="8">
    <source>
        <dbReference type="ARBA" id="ARBA00023212"/>
    </source>
</evidence>
<dbReference type="CDD" id="cd22973">
    <property type="entry name" value="DD_CATIP"/>
    <property type="match status" value="1"/>
</dbReference>
<dbReference type="GO" id="GO:0030041">
    <property type="term" value="P:actin filament polymerization"/>
    <property type="evidence" value="ECO:0007669"/>
    <property type="project" value="TreeGrafter"/>
</dbReference>
<dbReference type="CDD" id="cd08792">
    <property type="entry name" value="DED_Caspase_8_10_r1"/>
    <property type="match status" value="1"/>
</dbReference>
<evidence type="ECO:0000256" key="10">
    <source>
        <dbReference type="ARBA" id="ARBA00037538"/>
    </source>
</evidence>
<accession>A0A315V2S9</accession>
<dbReference type="GO" id="GO:0005886">
    <property type="term" value="C:plasma membrane"/>
    <property type="evidence" value="ECO:0007669"/>
    <property type="project" value="UniProtKB-SubCell"/>
</dbReference>
<evidence type="ECO:0000256" key="13">
    <source>
        <dbReference type="SAM" id="MobiDB-lite"/>
    </source>
</evidence>
<feature type="domain" description="DED" evidence="14">
    <location>
        <begin position="452"/>
        <end position="527"/>
    </location>
</feature>
<sequence>MEEDDVPTESQLEEELKASDEAAAEESKNDDESKASDQVVPEEFKYEGSKASEEAVAEEFKVSDEAVADEFKYEELKVSDEAVSGVSKPEEELKASEKTVADESKPEEELKASEEAVADESKPEEELKVSEETVTNESKPEEVLNASEEAVNFLTSIEPEELQKCVFSESLLVMSDCGGVLGEFSVSVELTHRALEPCVILHARSHGAIDGSPCGTTVTAYLTADLEVLEEDYNEYVKDVTEEECVSYPMSVLRGLVTEGSSMLLMRLMALRKKVPENMVFIILDQSLRINQTTFSELDVKKIQVHGEIVEVFGLERMVGSADADHSTWHCYFLDNGHLASRKQVGSPVTMKVIQELSKKGRGHIKIPLAWQEDMQLYSLYLDKKDFLKVEHNSYLRQHPELRALLSDFIQDLLIVKPDNIFQFAREYFPPYSTYHSPERTNSTALALTTEMDRTLLNKIDEGLESTEVEELCFLCSDIVKRRQLEDIKFARDLFLKLEEKDFLNSAFLAELLRTIQREDLFNQLTSDSSEREETDASPAYLSEYR</sequence>
<keyword evidence="5" id="KW-0963">Cytoplasm</keyword>
<evidence type="ECO:0000256" key="1">
    <source>
        <dbReference type="ARBA" id="ARBA00004123"/>
    </source>
</evidence>
<evidence type="ECO:0000256" key="11">
    <source>
        <dbReference type="ARBA" id="ARBA00037938"/>
    </source>
</evidence>
<dbReference type="GO" id="GO:0005856">
    <property type="term" value="C:cytoskeleton"/>
    <property type="evidence" value="ECO:0007669"/>
    <property type="project" value="UniProtKB-SubCell"/>
</dbReference>
<reference evidence="15 16" key="1">
    <citation type="journal article" date="2018" name="G3 (Bethesda)">
        <title>A High-Quality Reference Genome for the Invasive Mosquitofish Gambusia affinis Using a Chicago Library.</title>
        <authorList>
            <person name="Hoffberg S.L."/>
            <person name="Troendle N.J."/>
            <person name="Glenn T.C."/>
            <person name="Mahmud O."/>
            <person name="Louha S."/>
            <person name="Chalopin D."/>
            <person name="Bennetzen J.L."/>
            <person name="Mauricio R."/>
        </authorList>
    </citation>
    <scope>NUCLEOTIDE SEQUENCE [LARGE SCALE GENOMIC DNA]</scope>
    <source>
        <strain evidence="15">NE01/NJP1002.9</strain>
        <tissue evidence="15">Muscle</tissue>
    </source>
</reference>
<dbReference type="InterPro" id="IPR048777">
    <property type="entry name" value="CATIP_N"/>
</dbReference>
<dbReference type="Proteomes" id="UP000250572">
    <property type="component" value="Unassembled WGS sequence"/>
</dbReference>
<dbReference type="PROSITE" id="PS50168">
    <property type="entry name" value="DED"/>
    <property type="match status" value="1"/>
</dbReference>
<dbReference type="SUPFAM" id="SSF47986">
    <property type="entry name" value="DEATH domain"/>
    <property type="match status" value="1"/>
</dbReference>
<comment type="similarity">
    <text evidence="11">Belongs to the CATIP family.</text>
</comment>
<dbReference type="SMART" id="SM00031">
    <property type="entry name" value="DED"/>
    <property type="match status" value="1"/>
</dbReference>
<keyword evidence="6" id="KW-0970">Cilium biogenesis/degradation</keyword>
<dbReference type="PANTHER" id="PTHR15505:SF3">
    <property type="entry name" value="CILIOGENESIS-ASSOCIATED TTC17-INTERACTING PROTEIN"/>
    <property type="match status" value="1"/>
</dbReference>
<feature type="compositionally biased region" description="Basic and acidic residues" evidence="13">
    <location>
        <begin position="42"/>
        <end position="59"/>
    </location>
</feature>
<feature type="region of interest" description="Disordered" evidence="13">
    <location>
        <begin position="526"/>
        <end position="546"/>
    </location>
</feature>
<comment type="function">
    <text evidence="10">Plays a role in primary ciliogenesis by modulating actin polymerization.</text>
</comment>
<feature type="compositionally biased region" description="Basic and acidic residues" evidence="13">
    <location>
        <begin position="88"/>
        <end position="131"/>
    </location>
</feature>
<dbReference type="AlphaFoldDB" id="A0A315V2S9"/>
<keyword evidence="9" id="KW-0539">Nucleus</keyword>
<keyword evidence="16" id="KW-1185">Reference proteome</keyword>
<feature type="compositionally biased region" description="Acidic residues" evidence="13">
    <location>
        <begin position="1"/>
        <end position="13"/>
    </location>
</feature>
<evidence type="ECO:0000259" key="14">
    <source>
        <dbReference type="PROSITE" id="PS50168"/>
    </source>
</evidence>
<evidence type="ECO:0000256" key="4">
    <source>
        <dbReference type="ARBA" id="ARBA00022475"/>
    </source>
</evidence>
<dbReference type="Pfam" id="PF21772">
    <property type="entry name" value="CATIP_N"/>
    <property type="match status" value="2"/>
</dbReference>
<dbReference type="GO" id="GO:0044782">
    <property type="term" value="P:cilium organization"/>
    <property type="evidence" value="ECO:0007669"/>
    <property type="project" value="TreeGrafter"/>
</dbReference>
<name>A0A315V2S9_GAMAF</name>
<keyword evidence="8" id="KW-0206">Cytoskeleton</keyword>
<dbReference type="GO" id="GO:0042981">
    <property type="term" value="P:regulation of apoptotic process"/>
    <property type="evidence" value="ECO:0007669"/>
    <property type="project" value="InterPro"/>
</dbReference>
<evidence type="ECO:0000256" key="3">
    <source>
        <dbReference type="ARBA" id="ARBA00004245"/>
    </source>
</evidence>
<feature type="compositionally biased region" description="Basic and acidic residues" evidence="13">
    <location>
        <begin position="14"/>
        <end position="35"/>
    </location>
</feature>
<evidence type="ECO:0000256" key="7">
    <source>
        <dbReference type="ARBA" id="ARBA00023136"/>
    </source>
</evidence>